<reference evidence="1 2" key="1">
    <citation type="submission" date="2023-09" db="EMBL/GenBank/DDBJ databases">
        <title>Microbacterium fusihabitans sp. nov., Microbacterium phycihabitans sp. nov., and Microbacterium cervinum sp. nov., isolated from dried seaweeds of beach.</title>
        <authorList>
            <person name="Lee S.D."/>
        </authorList>
    </citation>
    <scope>NUCLEOTIDE SEQUENCE [LARGE SCALE GENOMIC DNA]</scope>
    <source>
        <strain evidence="1 2">KSW2-21</strain>
    </source>
</reference>
<dbReference type="Gene3D" id="3.40.50.1000">
    <property type="entry name" value="HAD superfamily/HAD-like"/>
    <property type="match status" value="1"/>
</dbReference>
<dbReference type="SFLD" id="SFLDG01129">
    <property type="entry name" value="C1.5:_HAD__Beta-PGM__Phosphata"/>
    <property type="match status" value="1"/>
</dbReference>
<dbReference type="InterPro" id="IPR023214">
    <property type="entry name" value="HAD_sf"/>
</dbReference>
<proteinExistence type="predicted"/>
<organism evidence="1 2">
    <name type="scientific">Microbacterium algihabitans</name>
    <dbReference type="NCBI Taxonomy" id="3075992"/>
    <lineage>
        <taxon>Bacteria</taxon>
        <taxon>Bacillati</taxon>
        <taxon>Actinomycetota</taxon>
        <taxon>Actinomycetes</taxon>
        <taxon>Micrococcales</taxon>
        <taxon>Microbacteriaceae</taxon>
        <taxon>Microbacterium</taxon>
    </lineage>
</organism>
<dbReference type="SFLD" id="SFLDS00003">
    <property type="entry name" value="Haloacid_Dehalogenase"/>
    <property type="match status" value="1"/>
</dbReference>
<dbReference type="PANTHER" id="PTHR43434:SF16">
    <property type="entry name" value="BLL8046 PROTEIN"/>
    <property type="match status" value="1"/>
</dbReference>
<dbReference type="PRINTS" id="PR00413">
    <property type="entry name" value="HADHALOGNASE"/>
</dbReference>
<sequence length="220" mass="23783">MADTAIFDVDGTLVDTNYQHALAWYRAFRRFDLVLPVWRIHRSIGKGGDQLVPALVGDAVEREHGDALRDAWSQEISPMIDEVRPFDGAHDLLLAVKERGFRVVLASSGKKDHVEHFLDLLDARELADAWTTSDDVEASKPAPDLVQTALARVSGAHGVMIGDSPWDAIAASKASVPTIAVRTGGFSREELTDAGAESVFDSLRDLIAGLDDTPLARAGA</sequence>
<dbReference type="Gene3D" id="1.10.150.240">
    <property type="entry name" value="Putative phosphatase, domain 2"/>
    <property type="match status" value="1"/>
</dbReference>
<dbReference type="Pfam" id="PF13419">
    <property type="entry name" value="HAD_2"/>
    <property type="match status" value="1"/>
</dbReference>
<dbReference type="EC" id="3.-.-.-" evidence="1"/>
<dbReference type="EMBL" id="JAWDIU010000006">
    <property type="protein sequence ID" value="MDU0328145.1"/>
    <property type="molecule type" value="Genomic_DNA"/>
</dbReference>
<evidence type="ECO:0000313" key="1">
    <source>
        <dbReference type="EMBL" id="MDU0328145.1"/>
    </source>
</evidence>
<dbReference type="InterPro" id="IPR036412">
    <property type="entry name" value="HAD-like_sf"/>
</dbReference>
<name>A0ABU3S008_9MICO</name>
<dbReference type="GO" id="GO:0016787">
    <property type="term" value="F:hydrolase activity"/>
    <property type="evidence" value="ECO:0007669"/>
    <property type="project" value="UniProtKB-KW"/>
</dbReference>
<evidence type="ECO:0000313" key="2">
    <source>
        <dbReference type="Proteomes" id="UP001256673"/>
    </source>
</evidence>
<gene>
    <name evidence="1" type="ORF">RWH43_15405</name>
</gene>
<dbReference type="InterPro" id="IPR041492">
    <property type="entry name" value="HAD_2"/>
</dbReference>
<dbReference type="InterPro" id="IPR023198">
    <property type="entry name" value="PGP-like_dom2"/>
</dbReference>
<keyword evidence="2" id="KW-1185">Reference proteome</keyword>
<dbReference type="PANTHER" id="PTHR43434">
    <property type="entry name" value="PHOSPHOGLYCOLATE PHOSPHATASE"/>
    <property type="match status" value="1"/>
</dbReference>
<dbReference type="SFLD" id="SFLDG01135">
    <property type="entry name" value="C1.5.6:_HAD__Beta-PGM__Phospha"/>
    <property type="match status" value="1"/>
</dbReference>
<comment type="caution">
    <text evidence="1">The sequence shown here is derived from an EMBL/GenBank/DDBJ whole genome shotgun (WGS) entry which is preliminary data.</text>
</comment>
<keyword evidence="1" id="KW-0378">Hydrolase</keyword>
<dbReference type="InterPro" id="IPR050155">
    <property type="entry name" value="HAD-like_hydrolase_sf"/>
</dbReference>
<dbReference type="RefSeq" id="WP_316001881.1">
    <property type="nucleotide sequence ID" value="NZ_JAWDIU010000006.1"/>
</dbReference>
<dbReference type="SUPFAM" id="SSF56784">
    <property type="entry name" value="HAD-like"/>
    <property type="match status" value="1"/>
</dbReference>
<dbReference type="InterPro" id="IPR006439">
    <property type="entry name" value="HAD-SF_hydro_IA"/>
</dbReference>
<protein>
    <submittedName>
        <fullName evidence="1">HAD family hydrolase</fullName>
        <ecNumber evidence="1">3.-.-.-</ecNumber>
    </submittedName>
</protein>
<accession>A0ABU3S008</accession>
<dbReference type="Proteomes" id="UP001256673">
    <property type="component" value="Unassembled WGS sequence"/>
</dbReference>
<dbReference type="NCBIfam" id="TIGR01549">
    <property type="entry name" value="HAD-SF-IA-v1"/>
    <property type="match status" value="1"/>
</dbReference>